<evidence type="ECO:0000256" key="5">
    <source>
        <dbReference type="ARBA" id="ARBA00023163"/>
    </source>
</evidence>
<dbReference type="eggNOG" id="COG2207">
    <property type="taxonomic scope" value="Bacteria"/>
</dbReference>
<sequence length="322" mass="35174">MGSAPPTMKRSWHLRSDEVAFRPIGPSGRRVVRPSGRTGVERISDRSKVTRLRYQIIHDGIPALRNTLPDPYDHIPRSVVVTANDYPAGTTFPEHAHGRGQFAFASRGTISVSTPHGRWLVPPQRACWVPPGVRHEMTMTGAVTMLNTFVSDDAARAAGLPDQCGVYGVSPLLRQLIDDAIELPAMYDVDGRAGKLMALLVAEIATMPRLSLHAPLPADARLASICRHLFASPSIAADLDQVATHAGVSRRTFTRLFRAQTGVSFAAWRQQVCMLAAITRLSDGQPVTRVAFELGYASASAFTSAFRRILGDTPSRYLEARR</sequence>
<keyword evidence="5" id="KW-0804">Transcription</keyword>
<dbReference type="InterPro" id="IPR018060">
    <property type="entry name" value="HTH_AraC"/>
</dbReference>
<dbReference type="InterPro" id="IPR009057">
    <property type="entry name" value="Homeodomain-like_sf"/>
</dbReference>
<organism evidence="7 8">
    <name type="scientific">Burkholderia ambifaria (strain ATCC BAA-244 / DSM 16087 / CCUG 44356 / LMG 19182 / AMMD)</name>
    <name type="common">Burkholderia cepacia (strain AMMD)</name>
    <dbReference type="NCBI Taxonomy" id="339670"/>
    <lineage>
        <taxon>Bacteria</taxon>
        <taxon>Pseudomonadati</taxon>
        <taxon>Pseudomonadota</taxon>
        <taxon>Betaproteobacteria</taxon>
        <taxon>Burkholderiales</taxon>
        <taxon>Burkholderiaceae</taxon>
        <taxon>Burkholderia</taxon>
        <taxon>Burkholderia cepacia complex</taxon>
    </lineage>
</organism>
<dbReference type="SUPFAM" id="SSF46689">
    <property type="entry name" value="Homeodomain-like"/>
    <property type="match status" value="1"/>
</dbReference>
<name>Q0B9P3_BURCM</name>
<dbReference type="PRINTS" id="PR00032">
    <property type="entry name" value="HTHARAC"/>
</dbReference>
<feature type="domain" description="HTH araC/xylS-type" evidence="6">
    <location>
        <begin position="220"/>
        <end position="320"/>
    </location>
</feature>
<dbReference type="Gene3D" id="2.60.120.10">
    <property type="entry name" value="Jelly Rolls"/>
    <property type="match status" value="1"/>
</dbReference>
<dbReference type="GO" id="GO:0043565">
    <property type="term" value="F:sequence-specific DNA binding"/>
    <property type="evidence" value="ECO:0007669"/>
    <property type="project" value="InterPro"/>
</dbReference>
<evidence type="ECO:0000256" key="4">
    <source>
        <dbReference type="ARBA" id="ARBA00023159"/>
    </source>
</evidence>
<dbReference type="InterPro" id="IPR003313">
    <property type="entry name" value="AraC-bd"/>
</dbReference>
<evidence type="ECO:0000259" key="6">
    <source>
        <dbReference type="PROSITE" id="PS01124"/>
    </source>
</evidence>
<dbReference type="InterPro" id="IPR011051">
    <property type="entry name" value="RmlC_Cupin_sf"/>
</dbReference>
<evidence type="ECO:0000313" key="8">
    <source>
        <dbReference type="Proteomes" id="UP000000662"/>
    </source>
</evidence>
<dbReference type="Pfam" id="PF02311">
    <property type="entry name" value="AraC_binding"/>
    <property type="match status" value="1"/>
</dbReference>
<dbReference type="GO" id="GO:0003700">
    <property type="term" value="F:DNA-binding transcription factor activity"/>
    <property type="evidence" value="ECO:0007669"/>
    <property type="project" value="InterPro"/>
</dbReference>
<accession>Q0B9P3</accession>
<reference evidence="7" key="1">
    <citation type="submission" date="2006-08" db="EMBL/GenBank/DDBJ databases">
        <title>Complete sequence of Chromosome 2 of Burkholderia cepacia AMMD.</title>
        <authorList>
            <consortium name="US DOE Joint Genome Institute"/>
            <person name="Copeland A."/>
            <person name="Lucas S."/>
            <person name="Lapidus A."/>
            <person name="Barry K."/>
            <person name="Detter J.C."/>
            <person name="Glavina del Rio T."/>
            <person name="Hammon N."/>
            <person name="Israni S."/>
            <person name="Pitluck S."/>
            <person name="Bruce D."/>
            <person name="Chain P."/>
            <person name="Malfatti S."/>
            <person name="Shin M."/>
            <person name="Vergez L."/>
            <person name="Schmutz J."/>
            <person name="Larimer F."/>
            <person name="Land M."/>
            <person name="Hauser L."/>
            <person name="Kyrpides N."/>
            <person name="Kim E."/>
            <person name="Parke J."/>
            <person name="Coenye T."/>
            <person name="Konstantinidis K."/>
            <person name="Ramette A."/>
            <person name="Tiedje J."/>
            <person name="Richardson P."/>
        </authorList>
    </citation>
    <scope>NUCLEOTIDE SEQUENCE</scope>
    <source>
        <strain evidence="7">AMMD</strain>
    </source>
</reference>
<dbReference type="PANTHER" id="PTHR11019">
    <property type="entry name" value="HTH-TYPE TRANSCRIPTIONAL REGULATOR NIMR"/>
    <property type="match status" value="1"/>
</dbReference>
<dbReference type="PANTHER" id="PTHR11019:SF159">
    <property type="entry name" value="TRANSCRIPTIONAL REGULATOR-RELATED"/>
    <property type="match status" value="1"/>
</dbReference>
<dbReference type="CDD" id="cd06124">
    <property type="entry name" value="cupin_NimR-like_N"/>
    <property type="match status" value="1"/>
</dbReference>
<keyword evidence="3" id="KW-0238">DNA-binding</keyword>
<keyword evidence="8" id="KW-1185">Reference proteome</keyword>
<dbReference type="SUPFAM" id="SSF51182">
    <property type="entry name" value="RmlC-like cupins"/>
    <property type="match status" value="1"/>
</dbReference>
<evidence type="ECO:0000256" key="1">
    <source>
        <dbReference type="ARBA" id="ARBA00022491"/>
    </source>
</evidence>
<dbReference type="AlphaFoldDB" id="Q0B9P3"/>
<gene>
    <name evidence="7" type="ordered locus">Bamb_3576</name>
</gene>
<evidence type="ECO:0000256" key="3">
    <source>
        <dbReference type="ARBA" id="ARBA00023125"/>
    </source>
</evidence>
<dbReference type="Gene3D" id="1.10.10.60">
    <property type="entry name" value="Homeodomain-like"/>
    <property type="match status" value="2"/>
</dbReference>
<dbReference type="Pfam" id="PF12833">
    <property type="entry name" value="HTH_18"/>
    <property type="match status" value="1"/>
</dbReference>
<evidence type="ECO:0000256" key="2">
    <source>
        <dbReference type="ARBA" id="ARBA00023015"/>
    </source>
</evidence>
<evidence type="ECO:0000313" key="7">
    <source>
        <dbReference type="EMBL" id="ABI89130.1"/>
    </source>
</evidence>
<dbReference type="InterPro" id="IPR020449">
    <property type="entry name" value="Tscrpt_reg_AraC-type_HTH"/>
</dbReference>
<dbReference type="InterPro" id="IPR014710">
    <property type="entry name" value="RmlC-like_jellyroll"/>
</dbReference>
<dbReference type="PROSITE" id="PS01124">
    <property type="entry name" value="HTH_ARAC_FAMILY_2"/>
    <property type="match status" value="1"/>
</dbReference>
<protein>
    <submittedName>
        <fullName evidence="7">Transcriptional regulator, AraC family</fullName>
    </submittedName>
</protein>
<dbReference type="SMART" id="SM00342">
    <property type="entry name" value="HTH_ARAC"/>
    <property type="match status" value="1"/>
</dbReference>
<proteinExistence type="predicted"/>
<dbReference type="KEGG" id="bam:Bamb_3576"/>
<dbReference type="Proteomes" id="UP000000662">
    <property type="component" value="Chromosome 2"/>
</dbReference>
<keyword evidence="1" id="KW-0678">Repressor</keyword>
<keyword evidence="2" id="KW-0805">Transcription regulation</keyword>
<keyword evidence="4" id="KW-0010">Activator</keyword>
<dbReference type="FunFam" id="1.10.10.60:FF:000132">
    <property type="entry name" value="AraC family transcriptional regulator"/>
    <property type="match status" value="1"/>
</dbReference>
<dbReference type="EMBL" id="CP000441">
    <property type="protein sequence ID" value="ABI89130.1"/>
    <property type="molecule type" value="Genomic_DNA"/>
</dbReference>